<feature type="domain" description="Glutamine amidotransferase" evidence="2">
    <location>
        <begin position="3"/>
        <end position="186"/>
    </location>
</feature>
<gene>
    <name evidence="3" type="primary">pabA</name>
    <name evidence="3" type="ORF">GC093_34505</name>
</gene>
<dbReference type="GO" id="GO:0005829">
    <property type="term" value="C:cytosol"/>
    <property type="evidence" value="ECO:0007669"/>
    <property type="project" value="TreeGrafter"/>
</dbReference>
<dbReference type="EMBL" id="WHOD01000133">
    <property type="protein sequence ID" value="NOU98294.1"/>
    <property type="molecule type" value="Genomic_DNA"/>
</dbReference>
<proteinExistence type="predicted"/>
<dbReference type="InterPro" id="IPR050472">
    <property type="entry name" value="Anth_synth/Amidotransfase"/>
</dbReference>
<dbReference type="NCBIfam" id="TIGR00566">
    <property type="entry name" value="trpG_papA"/>
    <property type="match status" value="1"/>
</dbReference>
<dbReference type="InterPro" id="IPR029062">
    <property type="entry name" value="Class_I_gatase-like"/>
</dbReference>
<dbReference type="GO" id="GO:0004049">
    <property type="term" value="F:anthranilate synthase activity"/>
    <property type="evidence" value="ECO:0007669"/>
    <property type="project" value="TreeGrafter"/>
</dbReference>
<reference evidence="3" key="1">
    <citation type="submission" date="2019-10" db="EMBL/GenBank/DDBJ databases">
        <title>Description of Paenibacillus glebae sp. nov.</title>
        <authorList>
            <person name="Carlier A."/>
            <person name="Qi S."/>
        </authorList>
    </citation>
    <scope>NUCLEOTIDE SEQUENCE</scope>
    <source>
        <strain evidence="3">LMG 31456</strain>
    </source>
</reference>
<dbReference type="InterPro" id="IPR017926">
    <property type="entry name" value="GATASE"/>
</dbReference>
<evidence type="ECO:0000313" key="4">
    <source>
        <dbReference type="Proteomes" id="UP000641588"/>
    </source>
</evidence>
<keyword evidence="4" id="KW-1185">Reference proteome</keyword>
<evidence type="ECO:0000256" key="1">
    <source>
        <dbReference type="ARBA" id="ARBA00022962"/>
    </source>
</evidence>
<evidence type="ECO:0000259" key="2">
    <source>
        <dbReference type="Pfam" id="PF00117"/>
    </source>
</evidence>
<organism evidence="3 4">
    <name type="scientific">Paenibacillus foliorum</name>
    <dbReference type="NCBI Taxonomy" id="2654974"/>
    <lineage>
        <taxon>Bacteria</taxon>
        <taxon>Bacillati</taxon>
        <taxon>Bacillota</taxon>
        <taxon>Bacilli</taxon>
        <taxon>Bacillales</taxon>
        <taxon>Paenibacillaceae</taxon>
        <taxon>Paenibacillus</taxon>
    </lineage>
</organism>
<keyword evidence="1" id="KW-0315">Glutamine amidotransferase</keyword>
<dbReference type="Pfam" id="PF00117">
    <property type="entry name" value="GATase"/>
    <property type="match status" value="1"/>
</dbReference>
<dbReference type="Proteomes" id="UP000641588">
    <property type="component" value="Unassembled WGS sequence"/>
</dbReference>
<dbReference type="Gene3D" id="3.40.50.880">
    <property type="match status" value="1"/>
</dbReference>
<dbReference type="InterPro" id="IPR006221">
    <property type="entry name" value="TrpG/PapA_dom"/>
</dbReference>
<dbReference type="NCBIfam" id="NF005799">
    <property type="entry name" value="PRK07649.1"/>
    <property type="match status" value="1"/>
</dbReference>
<evidence type="ECO:0000313" key="3">
    <source>
        <dbReference type="EMBL" id="NOU98294.1"/>
    </source>
</evidence>
<dbReference type="PRINTS" id="PR00097">
    <property type="entry name" value="ANTSNTHASEII"/>
</dbReference>
<dbReference type="PANTHER" id="PTHR43418">
    <property type="entry name" value="MULTIFUNCTIONAL TRYPTOPHAN BIOSYNTHESIS PROTEIN-RELATED"/>
    <property type="match status" value="1"/>
</dbReference>
<dbReference type="RefSeq" id="WP_171656555.1">
    <property type="nucleotide sequence ID" value="NZ_WHOD01000133.1"/>
</dbReference>
<dbReference type="FunFam" id="3.40.50.880:FF:000003">
    <property type="entry name" value="Anthranilate synthase component II"/>
    <property type="match status" value="1"/>
</dbReference>
<accession>A0A972H140</accession>
<name>A0A972H140_9BACL</name>
<protein>
    <submittedName>
        <fullName evidence="3">Aminodeoxychorismate/anthranilate synthase component II</fullName>
    </submittedName>
</protein>
<dbReference type="AlphaFoldDB" id="A0A972H140"/>
<dbReference type="SUPFAM" id="SSF52317">
    <property type="entry name" value="Class I glutamine amidotransferase-like"/>
    <property type="match status" value="1"/>
</dbReference>
<dbReference type="CDD" id="cd01743">
    <property type="entry name" value="GATase1_Anthranilate_Synthase"/>
    <property type="match status" value="1"/>
</dbReference>
<dbReference type="PANTHER" id="PTHR43418:SF4">
    <property type="entry name" value="MULTIFUNCTIONAL TRYPTOPHAN BIOSYNTHESIS PROTEIN"/>
    <property type="match status" value="1"/>
</dbReference>
<comment type="caution">
    <text evidence="3">The sequence shown here is derived from an EMBL/GenBank/DDBJ whole genome shotgun (WGS) entry which is preliminary data.</text>
</comment>
<dbReference type="PROSITE" id="PS51273">
    <property type="entry name" value="GATASE_TYPE_1"/>
    <property type="match status" value="1"/>
</dbReference>
<dbReference type="GO" id="GO:0000162">
    <property type="term" value="P:L-tryptophan biosynthetic process"/>
    <property type="evidence" value="ECO:0007669"/>
    <property type="project" value="TreeGrafter"/>
</dbReference>
<dbReference type="PRINTS" id="PR00096">
    <property type="entry name" value="GATASE"/>
</dbReference>
<dbReference type="PRINTS" id="PR00099">
    <property type="entry name" value="CPSGATASE"/>
</dbReference>
<sequence length="193" mass="21347">MILVIDNYDSFTYNLVQYLGELGEQVEVRRNDEIDLAGIEALKPDHILISPGPCTPNEAGVSLALIDHFKGKIPIFGVCLGHQSIGQVFGGEVVRAERLMHGKTSPIINDGKTLFKGLPSPFTATRYHSLIVKRETLPDCLEISAETAEGEIMGLRHKEYPIEGVQFHPESIITDHGLQILRNFLSETTVKQA</sequence>